<evidence type="ECO:0000256" key="5">
    <source>
        <dbReference type="ARBA" id="ARBA00022795"/>
    </source>
</evidence>
<evidence type="ECO:0000256" key="6">
    <source>
        <dbReference type="ARBA" id="ARBA00022927"/>
    </source>
</evidence>
<dbReference type="PANTHER" id="PTHR34982:SF1">
    <property type="entry name" value="FLAGELLAR ASSEMBLY PROTEIN FLIH"/>
    <property type="match status" value="1"/>
</dbReference>
<feature type="region of interest" description="Disordered" evidence="8">
    <location>
        <begin position="27"/>
        <end position="57"/>
    </location>
</feature>
<proteinExistence type="inferred from homology"/>
<evidence type="ECO:0000256" key="1">
    <source>
        <dbReference type="ARBA" id="ARBA00003041"/>
    </source>
</evidence>
<evidence type="ECO:0000256" key="8">
    <source>
        <dbReference type="SAM" id="MobiDB-lite"/>
    </source>
</evidence>
<protein>
    <recommendedName>
        <fullName evidence="3">Flagellar assembly protein FliH</fullName>
    </recommendedName>
</protein>
<comment type="similarity">
    <text evidence="2">Belongs to the FliH family.</text>
</comment>
<keyword evidence="5" id="KW-1005">Bacterial flagellum biogenesis</keyword>
<sequence>MSDLGFSISKPGASLFEALSRPSGFMPDRRFGSELPAPEPEPVPVVEHPPMPEEEAPDPIAEAYTEGFAAGYEQASAEAQARAAEDAAAFEGLKLSFARLDSALEEELRMRLRETVSALCEAAIAPLAIDEDGLVRRINRAVSMLSRADDDREIHLHPDDIALVSSRLPKEWNVQPDPRLERGTVRIESENGGVEDGPATWRLAIAEAMHQC</sequence>
<evidence type="ECO:0000313" key="10">
    <source>
        <dbReference type="EMBL" id="GGN56676.1"/>
    </source>
</evidence>
<name>A0ABQ2JT99_9SPHN</name>
<evidence type="ECO:0000313" key="11">
    <source>
        <dbReference type="Proteomes" id="UP000605099"/>
    </source>
</evidence>
<keyword evidence="4" id="KW-0813">Transport</keyword>
<gene>
    <name evidence="10" type="ORF">GCM10011349_34520</name>
</gene>
<evidence type="ECO:0000259" key="9">
    <source>
        <dbReference type="Pfam" id="PF02108"/>
    </source>
</evidence>
<dbReference type="EMBL" id="BMLK01000018">
    <property type="protein sequence ID" value="GGN56676.1"/>
    <property type="molecule type" value="Genomic_DNA"/>
</dbReference>
<accession>A0ABQ2JT99</accession>
<dbReference type="InterPro" id="IPR018035">
    <property type="entry name" value="Flagellar_FliH/T3SS_HrpE"/>
</dbReference>
<dbReference type="PANTHER" id="PTHR34982">
    <property type="entry name" value="YOP PROTEINS TRANSLOCATION PROTEIN L"/>
    <property type="match status" value="1"/>
</dbReference>
<reference evidence="11" key="1">
    <citation type="journal article" date="2019" name="Int. J. Syst. Evol. Microbiol.">
        <title>The Global Catalogue of Microorganisms (GCM) 10K type strain sequencing project: providing services to taxonomists for standard genome sequencing and annotation.</title>
        <authorList>
            <consortium name="The Broad Institute Genomics Platform"/>
            <consortium name="The Broad Institute Genome Sequencing Center for Infectious Disease"/>
            <person name="Wu L."/>
            <person name="Ma J."/>
        </authorList>
    </citation>
    <scope>NUCLEOTIDE SEQUENCE [LARGE SCALE GENOMIC DNA]</scope>
    <source>
        <strain evidence="11">CGMCC 1.6784</strain>
    </source>
</reference>
<comment type="caution">
    <text evidence="10">The sequence shown here is derived from an EMBL/GenBank/DDBJ whole genome shotgun (WGS) entry which is preliminary data.</text>
</comment>
<evidence type="ECO:0000256" key="3">
    <source>
        <dbReference type="ARBA" id="ARBA00016507"/>
    </source>
</evidence>
<dbReference type="InterPro" id="IPR051472">
    <property type="entry name" value="T3SS_Stator/FliH"/>
</dbReference>
<evidence type="ECO:0000256" key="4">
    <source>
        <dbReference type="ARBA" id="ARBA00022448"/>
    </source>
</evidence>
<keyword evidence="7" id="KW-1006">Bacterial flagellum protein export</keyword>
<comment type="function">
    <text evidence="1">Needed for flagellar regrowth and assembly.</text>
</comment>
<dbReference type="Proteomes" id="UP000605099">
    <property type="component" value="Unassembled WGS sequence"/>
</dbReference>
<organism evidence="10 11">
    <name type="scientific">Novosphingobium indicum</name>
    <dbReference type="NCBI Taxonomy" id="462949"/>
    <lineage>
        <taxon>Bacteria</taxon>
        <taxon>Pseudomonadati</taxon>
        <taxon>Pseudomonadota</taxon>
        <taxon>Alphaproteobacteria</taxon>
        <taxon>Sphingomonadales</taxon>
        <taxon>Sphingomonadaceae</taxon>
        <taxon>Novosphingobium</taxon>
    </lineage>
</organism>
<dbReference type="Pfam" id="PF02108">
    <property type="entry name" value="FliH"/>
    <property type="match status" value="1"/>
</dbReference>
<dbReference type="RefSeq" id="WP_188821562.1">
    <property type="nucleotide sequence ID" value="NZ_BMLK01000018.1"/>
</dbReference>
<keyword evidence="11" id="KW-1185">Reference proteome</keyword>
<feature type="domain" description="Flagellar assembly protein FliH/Type III secretion system HrpE" evidence="9">
    <location>
        <begin position="90"/>
        <end position="194"/>
    </location>
</feature>
<evidence type="ECO:0000256" key="7">
    <source>
        <dbReference type="ARBA" id="ARBA00023225"/>
    </source>
</evidence>
<evidence type="ECO:0000256" key="2">
    <source>
        <dbReference type="ARBA" id="ARBA00006602"/>
    </source>
</evidence>
<keyword evidence="6" id="KW-0653">Protein transport</keyword>
<feature type="compositionally biased region" description="Pro residues" evidence="8">
    <location>
        <begin position="37"/>
        <end position="49"/>
    </location>
</feature>